<dbReference type="Proteomes" id="UP000199087">
    <property type="component" value="Unassembled WGS sequence"/>
</dbReference>
<evidence type="ECO:0000256" key="5">
    <source>
        <dbReference type="ARBA" id="ARBA00023136"/>
    </source>
</evidence>
<dbReference type="InterPro" id="IPR032816">
    <property type="entry name" value="VTT_dom"/>
</dbReference>
<dbReference type="InterPro" id="IPR015414">
    <property type="entry name" value="TMEM64"/>
</dbReference>
<keyword evidence="2 6" id="KW-1003">Cell membrane</keyword>
<gene>
    <name evidence="8" type="ORF">BN000_01396</name>
</gene>
<feature type="transmembrane region" description="Helical" evidence="6">
    <location>
        <begin position="125"/>
        <end position="147"/>
    </location>
</feature>
<accession>A0A0U1NUQ9</accession>
<dbReference type="GO" id="GO:0005886">
    <property type="term" value="C:plasma membrane"/>
    <property type="evidence" value="ECO:0007669"/>
    <property type="project" value="UniProtKB-SubCell"/>
</dbReference>
<feature type="transmembrane region" description="Helical" evidence="6">
    <location>
        <begin position="154"/>
        <end position="174"/>
    </location>
</feature>
<name>A0A0U1NUQ9_9BACI</name>
<dbReference type="PANTHER" id="PTHR12677:SF49">
    <property type="entry name" value="TVP38_TMEM64 FAMILY MEMBRANE PROTEIN"/>
    <property type="match status" value="1"/>
</dbReference>
<dbReference type="OrthoDB" id="371137at2"/>
<feature type="domain" description="VTT" evidence="7">
    <location>
        <begin position="58"/>
        <end position="174"/>
    </location>
</feature>
<feature type="transmembrane region" description="Helical" evidence="6">
    <location>
        <begin position="74"/>
        <end position="94"/>
    </location>
</feature>
<keyword evidence="4 6" id="KW-1133">Transmembrane helix</keyword>
<dbReference type="RefSeq" id="WP_090632644.1">
    <property type="nucleotide sequence ID" value="NZ_CVRB01000001.1"/>
</dbReference>
<dbReference type="Pfam" id="PF09335">
    <property type="entry name" value="VTT_dom"/>
    <property type="match status" value="1"/>
</dbReference>
<dbReference type="STRING" id="1499688.BN000_01396"/>
<evidence type="ECO:0000259" key="7">
    <source>
        <dbReference type="Pfam" id="PF09335"/>
    </source>
</evidence>
<organism evidence="8 9">
    <name type="scientific">Neobacillus massiliamazoniensis</name>
    <dbReference type="NCBI Taxonomy" id="1499688"/>
    <lineage>
        <taxon>Bacteria</taxon>
        <taxon>Bacillati</taxon>
        <taxon>Bacillota</taxon>
        <taxon>Bacilli</taxon>
        <taxon>Bacillales</taxon>
        <taxon>Bacillaceae</taxon>
        <taxon>Neobacillus</taxon>
    </lineage>
</organism>
<sequence>MKKKIVIVAIWILSIYILNQNHILSLDMDALKQFIAGNTKYAMLLFVALWVVRLPIFIPGVTLMILGGIFFNPITGFLLSMIGMVLSETLVYVFSKIFSSGKINQYLESKYPEVKSLLEIYNYKFLALGIICPIAPTDAICVLSAAVGLKYTTYILTIIISNIPLILLYSLIGISFSKSLLSFVLVVISFVLSSIVSIKIWNSLKQKAELQRF</sequence>
<evidence type="ECO:0000313" key="9">
    <source>
        <dbReference type="Proteomes" id="UP000199087"/>
    </source>
</evidence>
<evidence type="ECO:0000313" key="8">
    <source>
        <dbReference type="EMBL" id="CRK81492.1"/>
    </source>
</evidence>
<dbReference type="AlphaFoldDB" id="A0A0U1NUQ9"/>
<protein>
    <recommendedName>
        <fullName evidence="6">TVP38/TMEM64 family membrane protein</fullName>
    </recommendedName>
</protein>
<feature type="transmembrane region" description="Helical" evidence="6">
    <location>
        <begin position="43"/>
        <end position="67"/>
    </location>
</feature>
<proteinExistence type="inferred from homology"/>
<comment type="similarity">
    <text evidence="6">Belongs to the TVP38/TMEM64 family.</text>
</comment>
<feature type="transmembrane region" description="Helical" evidence="6">
    <location>
        <begin position="180"/>
        <end position="202"/>
    </location>
</feature>
<keyword evidence="5 6" id="KW-0472">Membrane</keyword>
<dbReference type="EMBL" id="CVRB01000001">
    <property type="protein sequence ID" value="CRK81492.1"/>
    <property type="molecule type" value="Genomic_DNA"/>
</dbReference>
<comment type="subcellular location">
    <subcellularLocation>
        <location evidence="1 6">Cell membrane</location>
        <topology evidence="1 6">Multi-pass membrane protein</topology>
    </subcellularLocation>
</comment>
<evidence type="ECO:0000256" key="4">
    <source>
        <dbReference type="ARBA" id="ARBA00022989"/>
    </source>
</evidence>
<dbReference type="PANTHER" id="PTHR12677">
    <property type="entry name" value="GOLGI APPARATUS MEMBRANE PROTEIN TVP38-RELATED"/>
    <property type="match status" value="1"/>
</dbReference>
<evidence type="ECO:0000256" key="1">
    <source>
        <dbReference type="ARBA" id="ARBA00004651"/>
    </source>
</evidence>
<evidence type="ECO:0000256" key="3">
    <source>
        <dbReference type="ARBA" id="ARBA00022692"/>
    </source>
</evidence>
<keyword evidence="3 6" id="KW-0812">Transmembrane</keyword>
<evidence type="ECO:0000256" key="6">
    <source>
        <dbReference type="RuleBase" id="RU366058"/>
    </source>
</evidence>
<evidence type="ECO:0000256" key="2">
    <source>
        <dbReference type="ARBA" id="ARBA00022475"/>
    </source>
</evidence>
<reference evidence="9" key="1">
    <citation type="submission" date="2015-05" db="EMBL/GenBank/DDBJ databases">
        <authorList>
            <person name="Urmite Genomes"/>
        </authorList>
    </citation>
    <scope>NUCLEOTIDE SEQUENCE [LARGE SCALE GENOMIC DNA]</scope>
    <source>
        <strain evidence="9">LF1</strain>
    </source>
</reference>
<keyword evidence="9" id="KW-1185">Reference proteome</keyword>